<feature type="signal peptide" evidence="1">
    <location>
        <begin position="1"/>
        <end position="23"/>
    </location>
</feature>
<reference evidence="2 3" key="1">
    <citation type="journal article" date="2013" name="PLoS ONE">
        <title>Sequence Divergence and Conservation in Genomes ofHelicobacter cetorum Strains from a Dolphin and a Whale.</title>
        <authorList>
            <person name="Kersulyte D."/>
            <person name="Rossi M."/>
            <person name="Berg D.E."/>
        </authorList>
    </citation>
    <scope>NUCLEOTIDE SEQUENCE [LARGE SCALE GENOMIC DNA]</scope>
    <source>
        <strain evidence="2 3">MIT 99-5656</strain>
    </source>
</reference>
<dbReference type="HOGENOM" id="CLU_1459425_0_0_7"/>
<dbReference type="OrthoDB" id="9813820at2"/>
<protein>
    <recommendedName>
        <fullName evidence="4">Lipoprotein</fullName>
    </recommendedName>
</protein>
<organism evidence="2 3">
    <name type="scientific">Helicobacter cetorum (strain ATCC BAA-540 / CCUG 52418 / MIT 99-5656)</name>
    <dbReference type="NCBI Taxonomy" id="1163745"/>
    <lineage>
        <taxon>Bacteria</taxon>
        <taxon>Pseudomonadati</taxon>
        <taxon>Campylobacterota</taxon>
        <taxon>Epsilonproteobacteria</taxon>
        <taxon>Campylobacterales</taxon>
        <taxon>Helicobacteraceae</taxon>
        <taxon>Helicobacter</taxon>
    </lineage>
</organism>
<dbReference type="STRING" id="1163745.HCD_06920"/>
<evidence type="ECO:0000256" key="1">
    <source>
        <dbReference type="SAM" id="SignalP"/>
    </source>
</evidence>
<name>I0ETW4_HELCM</name>
<dbReference type="KEGG" id="hcm:HCD_06920"/>
<evidence type="ECO:0000313" key="2">
    <source>
        <dbReference type="EMBL" id="AFI06383.1"/>
    </source>
</evidence>
<dbReference type="RefSeq" id="WP_014659864.1">
    <property type="nucleotide sequence ID" value="NC_017735.1"/>
</dbReference>
<keyword evidence="3" id="KW-1185">Reference proteome</keyword>
<dbReference type="PATRIC" id="fig|1163745.3.peg.1460"/>
<dbReference type="PROSITE" id="PS51257">
    <property type="entry name" value="PROKAR_LIPOPROTEIN"/>
    <property type="match status" value="1"/>
</dbReference>
<sequence length="185" mass="21314">MRIKVLFLRFVMFISVIVLGFSACENSKKDTTSTKQDTFFEKTYTATDLNDQEYTITGDLQALKISPNPSTPTLLILSDLNDSLKDYIPAFNLLKKTFKERLRLIVLLNKPYLATEIKDFISHSQANFIVLNPKDTALFRELNTKNNHLQTSFNMLLYSKHKLIHIYQGVVPAEMLQFDISNLKD</sequence>
<evidence type="ECO:0008006" key="4">
    <source>
        <dbReference type="Google" id="ProtNLM"/>
    </source>
</evidence>
<dbReference type="EMBL" id="CP003481">
    <property type="protein sequence ID" value="AFI06383.1"/>
    <property type="molecule type" value="Genomic_DNA"/>
</dbReference>
<dbReference type="Proteomes" id="UP000005013">
    <property type="component" value="Chromosome"/>
</dbReference>
<feature type="chain" id="PRO_5003625758" description="Lipoprotein" evidence="1">
    <location>
        <begin position="24"/>
        <end position="185"/>
    </location>
</feature>
<keyword evidence="1" id="KW-0732">Signal</keyword>
<dbReference type="AlphaFoldDB" id="I0ETW4"/>
<accession>I0ETW4</accession>
<gene>
    <name evidence="2" type="ordered locus">HCD_06920</name>
</gene>
<proteinExistence type="predicted"/>
<evidence type="ECO:0000313" key="3">
    <source>
        <dbReference type="Proteomes" id="UP000005013"/>
    </source>
</evidence>